<dbReference type="RefSeq" id="WP_154767360.1">
    <property type="nucleotide sequence ID" value="NZ_WLYK01000001.1"/>
</dbReference>
<dbReference type="Proteomes" id="UP000460221">
    <property type="component" value="Unassembled WGS sequence"/>
</dbReference>
<sequence>MDVLDPGTVQRWFEVALDGTDQAPHLRIRPTADERAALESARYGLLAALDGQEVIVADPAGGSGLLRYLTGLVAGVAQARLTDAYQDGTAAPLHLVAGMIAGAAALGAGPTSTDAAVRTGESVASAVPTVSESAHRAGVAAAEAVITGADLTEMARVAEQASRQGWLPTEDLPELRLHLLLAQLLGALAVGAAGTAGHRTGPDSTSCGGFPGDNCGVPFPAEVTFTLHGDPAAAEALRVELSGVAEVQLWVEGSRQLFHLHTEDPGPVVEQAYLMATPFDLRITLRD</sequence>
<name>A0A7K1FJT4_9ACTN</name>
<comment type="caution">
    <text evidence="1">The sequence shown here is derived from an EMBL/GenBank/DDBJ whole genome shotgun (WGS) entry which is preliminary data.</text>
</comment>
<gene>
    <name evidence="1" type="ORF">GIS00_06090</name>
</gene>
<organism evidence="1 2">
    <name type="scientific">Nakamurella alba</name>
    <dbReference type="NCBI Taxonomy" id="2665158"/>
    <lineage>
        <taxon>Bacteria</taxon>
        <taxon>Bacillati</taxon>
        <taxon>Actinomycetota</taxon>
        <taxon>Actinomycetes</taxon>
        <taxon>Nakamurellales</taxon>
        <taxon>Nakamurellaceae</taxon>
        <taxon>Nakamurella</taxon>
    </lineage>
</organism>
<proteinExistence type="predicted"/>
<accession>A0A7K1FJT4</accession>
<keyword evidence="2" id="KW-1185">Reference proteome</keyword>
<evidence type="ECO:0000313" key="1">
    <source>
        <dbReference type="EMBL" id="MTD13513.1"/>
    </source>
</evidence>
<dbReference type="EMBL" id="WLYK01000001">
    <property type="protein sequence ID" value="MTD13513.1"/>
    <property type="molecule type" value="Genomic_DNA"/>
</dbReference>
<protein>
    <submittedName>
        <fullName evidence="1">Uncharacterized protein</fullName>
    </submittedName>
</protein>
<evidence type="ECO:0000313" key="2">
    <source>
        <dbReference type="Proteomes" id="UP000460221"/>
    </source>
</evidence>
<reference evidence="1 2" key="1">
    <citation type="submission" date="2019-11" db="EMBL/GenBank/DDBJ databases">
        <authorList>
            <person name="Jiang L.-Q."/>
        </authorList>
    </citation>
    <scope>NUCLEOTIDE SEQUENCE [LARGE SCALE GENOMIC DNA]</scope>
    <source>
        <strain evidence="1 2">YIM 132087</strain>
    </source>
</reference>
<dbReference type="AlphaFoldDB" id="A0A7K1FJT4"/>